<reference evidence="1 2" key="1">
    <citation type="submission" date="2023-03" db="EMBL/GenBank/DDBJ databases">
        <title>High-quality genome of Scylla paramamosain provides insights in environmental adaptation.</title>
        <authorList>
            <person name="Zhang L."/>
        </authorList>
    </citation>
    <scope>NUCLEOTIDE SEQUENCE [LARGE SCALE GENOMIC DNA]</scope>
    <source>
        <strain evidence="1">LZ_2023a</strain>
        <tissue evidence="1">Muscle</tissue>
    </source>
</reference>
<dbReference type="EMBL" id="JARAKH010000029">
    <property type="protein sequence ID" value="KAK8388019.1"/>
    <property type="molecule type" value="Genomic_DNA"/>
</dbReference>
<accession>A0AAW0TK18</accession>
<evidence type="ECO:0000313" key="1">
    <source>
        <dbReference type="EMBL" id="KAK8388019.1"/>
    </source>
</evidence>
<protein>
    <submittedName>
        <fullName evidence="1">Uncharacterized protein</fullName>
    </submittedName>
</protein>
<dbReference type="Proteomes" id="UP001487740">
    <property type="component" value="Unassembled WGS sequence"/>
</dbReference>
<organism evidence="1 2">
    <name type="scientific">Scylla paramamosain</name>
    <name type="common">Mud crab</name>
    <dbReference type="NCBI Taxonomy" id="85552"/>
    <lineage>
        <taxon>Eukaryota</taxon>
        <taxon>Metazoa</taxon>
        <taxon>Ecdysozoa</taxon>
        <taxon>Arthropoda</taxon>
        <taxon>Crustacea</taxon>
        <taxon>Multicrustacea</taxon>
        <taxon>Malacostraca</taxon>
        <taxon>Eumalacostraca</taxon>
        <taxon>Eucarida</taxon>
        <taxon>Decapoda</taxon>
        <taxon>Pleocyemata</taxon>
        <taxon>Brachyura</taxon>
        <taxon>Eubrachyura</taxon>
        <taxon>Portunoidea</taxon>
        <taxon>Portunidae</taxon>
        <taxon>Portuninae</taxon>
        <taxon>Scylla</taxon>
    </lineage>
</organism>
<evidence type="ECO:0000313" key="2">
    <source>
        <dbReference type="Proteomes" id="UP001487740"/>
    </source>
</evidence>
<name>A0AAW0TK18_SCYPA</name>
<gene>
    <name evidence="1" type="ORF">O3P69_020123</name>
</gene>
<comment type="caution">
    <text evidence="1">The sequence shown here is derived from an EMBL/GenBank/DDBJ whole genome shotgun (WGS) entry which is preliminary data.</text>
</comment>
<dbReference type="AlphaFoldDB" id="A0AAW0TK18"/>
<sequence length="136" mass="15447">MPASLPLPLRMADHCTCGSLWSAAKGCSFLERMKTEADNLFNLCIKEPQQVLEETEGRKQMLIFLSCLWKLPYDEQCYTKAAEARQERRFRAILSEHHPPTSTHLVPHLNPVLQPPTFQCSPLHSSPGPRPITSHQ</sequence>
<keyword evidence="2" id="KW-1185">Reference proteome</keyword>
<proteinExistence type="predicted"/>